<dbReference type="InterPro" id="IPR036938">
    <property type="entry name" value="PAP2/HPO_sf"/>
</dbReference>
<keyword evidence="6" id="KW-0472">Membrane</keyword>
<keyword evidence="2" id="KW-1003">Cell membrane</keyword>
<evidence type="ECO:0000256" key="5">
    <source>
        <dbReference type="ARBA" id="ARBA00022989"/>
    </source>
</evidence>
<dbReference type="Pfam" id="PF01569">
    <property type="entry name" value="PAP2"/>
    <property type="match status" value="1"/>
</dbReference>
<comment type="caution">
    <text evidence="8">The sequence shown here is derived from an EMBL/GenBank/DDBJ whole genome shotgun (WGS) entry which is preliminary data.</text>
</comment>
<reference evidence="8 9" key="1">
    <citation type="journal article" date="2019" name="Int. J. Syst. Evol. Microbiol.">
        <title>The Global Catalogue of Microorganisms (GCM) 10K type strain sequencing project: providing services to taxonomists for standard genome sequencing and annotation.</title>
        <authorList>
            <consortium name="The Broad Institute Genomics Platform"/>
            <consortium name="The Broad Institute Genome Sequencing Center for Infectious Disease"/>
            <person name="Wu L."/>
            <person name="Ma J."/>
        </authorList>
    </citation>
    <scope>NUCLEOTIDE SEQUENCE [LARGE SCALE GENOMIC DNA]</scope>
    <source>
        <strain evidence="8 9">JCM 15478</strain>
    </source>
</reference>
<evidence type="ECO:0000256" key="4">
    <source>
        <dbReference type="ARBA" id="ARBA00022801"/>
    </source>
</evidence>
<evidence type="ECO:0000259" key="7">
    <source>
        <dbReference type="PROSITE" id="PS50146"/>
    </source>
</evidence>
<keyword evidence="4" id="KW-0378">Hydrolase</keyword>
<dbReference type="GO" id="GO:0016301">
    <property type="term" value="F:kinase activity"/>
    <property type="evidence" value="ECO:0007669"/>
    <property type="project" value="UniProtKB-KW"/>
</dbReference>
<proteinExistence type="predicted"/>
<protein>
    <submittedName>
        <fullName evidence="8">Bifunctional phosphatase PAP2/diacylglycerol kinase family protein</fullName>
    </submittedName>
</protein>
<dbReference type="Proteomes" id="UP001500016">
    <property type="component" value="Unassembled WGS sequence"/>
</dbReference>
<dbReference type="SUPFAM" id="SSF111331">
    <property type="entry name" value="NAD kinase/diacylglycerol kinase-like"/>
    <property type="match status" value="1"/>
</dbReference>
<dbReference type="SUPFAM" id="SSF48317">
    <property type="entry name" value="Acid phosphatase/Vanadium-dependent haloperoxidase"/>
    <property type="match status" value="1"/>
</dbReference>
<dbReference type="PANTHER" id="PTHR14969">
    <property type="entry name" value="SPHINGOSINE-1-PHOSPHATE PHOSPHOHYDROLASE"/>
    <property type="match status" value="1"/>
</dbReference>
<dbReference type="SMART" id="SM00046">
    <property type="entry name" value="DAGKc"/>
    <property type="match status" value="1"/>
</dbReference>
<dbReference type="InterPro" id="IPR016064">
    <property type="entry name" value="NAD/diacylglycerol_kinase_sf"/>
</dbReference>
<dbReference type="InterPro" id="IPR000326">
    <property type="entry name" value="PAP2/HPO"/>
</dbReference>
<evidence type="ECO:0000256" key="6">
    <source>
        <dbReference type="ARBA" id="ARBA00023136"/>
    </source>
</evidence>
<comment type="subcellular location">
    <subcellularLocation>
        <location evidence="1">Cell membrane</location>
        <topology evidence="1">Multi-pass membrane protein</topology>
    </subcellularLocation>
</comment>
<dbReference type="Gene3D" id="3.40.50.10330">
    <property type="entry name" value="Probable inorganic polyphosphate/atp-NAD kinase, domain 1"/>
    <property type="match status" value="1"/>
</dbReference>
<evidence type="ECO:0000256" key="2">
    <source>
        <dbReference type="ARBA" id="ARBA00022475"/>
    </source>
</evidence>
<evidence type="ECO:0000256" key="1">
    <source>
        <dbReference type="ARBA" id="ARBA00004651"/>
    </source>
</evidence>
<dbReference type="PROSITE" id="PS50146">
    <property type="entry name" value="DAGK"/>
    <property type="match status" value="1"/>
</dbReference>
<dbReference type="EMBL" id="BAAAPE010000016">
    <property type="protein sequence ID" value="GAA2095874.1"/>
    <property type="molecule type" value="Genomic_DNA"/>
</dbReference>
<keyword evidence="8" id="KW-0418">Kinase</keyword>
<dbReference type="Gene3D" id="2.60.200.40">
    <property type="match status" value="1"/>
</dbReference>
<keyword evidence="9" id="KW-1185">Reference proteome</keyword>
<sequence length="517" mass="53528">MSPLRGTERRLSPRTLRGLYSAWDRAAFHLVAGRHWPGAERVLPRLSRSANHGRLWFAVAAGLGATGGTRARRAALRGTASLALASLAVNTLAKRSVRRERPLLDAVPLVRRLHRQPFTSSFPSGHSASAAAFAAGVALESRGWGLAVAPLAASVAFSRVYTGVHYPSDVLAGMTLGVGAAFAVRGLAPSRSQLPAPARPVAEAPALPDGTGLTVVANSTSGADGAGGTEDEPGVLTALRGALPGAGTVLCDPGTDDLAEALDTAAREAAAAGGALGVCGGDGTVNAGARAAVRHGVPLAVLPGGTRNHFAADLGIETADDVRHAVTAGQAVAVDLGRFTDPAGAEGAADGGGVFVNTFSLGSYPELVRVRERWADRIGSGPAVLLAAWHVLRNARPVEAGLAGHPRTLWLLFAGNCGYRGVGLAPVRRHDLADGLLDVRVVRGGHWARTRLLWSALGGVLGHRHRRNAAMLRRLLITGIPRGASLAYDGEVAPAPERLLLTKEHEALTVYRPMQSE</sequence>
<keyword evidence="8" id="KW-0808">Transferase</keyword>
<evidence type="ECO:0000256" key="3">
    <source>
        <dbReference type="ARBA" id="ARBA00022692"/>
    </source>
</evidence>
<feature type="domain" description="DAGKc" evidence="7">
    <location>
        <begin position="208"/>
        <end position="343"/>
    </location>
</feature>
<dbReference type="Pfam" id="PF00781">
    <property type="entry name" value="DAGK_cat"/>
    <property type="match status" value="1"/>
</dbReference>
<dbReference type="SMART" id="SM00014">
    <property type="entry name" value="acidPPc"/>
    <property type="match status" value="1"/>
</dbReference>
<keyword evidence="3" id="KW-0812">Transmembrane</keyword>
<evidence type="ECO:0000313" key="8">
    <source>
        <dbReference type="EMBL" id="GAA2095874.1"/>
    </source>
</evidence>
<accession>A0ABN2WNF9</accession>
<dbReference type="CDD" id="cd01610">
    <property type="entry name" value="PAP2_like"/>
    <property type="match status" value="1"/>
</dbReference>
<evidence type="ECO:0000313" key="9">
    <source>
        <dbReference type="Proteomes" id="UP001500016"/>
    </source>
</evidence>
<dbReference type="InterPro" id="IPR001206">
    <property type="entry name" value="Diacylglycerol_kinase_cat_dom"/>
</dbReference>
<dbReference type="InterPro" id="IPR017438">
    <property type="entry name" value="ATP-NAD_kinase_N"/>
</dbReference>
<dbReference type="PANTHER" id="PTHR14969:SF62">
    <property type="entry name" value="DECAPRENYLPHOSPHORYL-5-PHOSPHORIBOSE PHOSPHATASE RV3807C-RELATED"/>
    <property type="match status" value="1"/>
</dbReference>
<dbReference type="Gene3D" id="1.20.144.10">
    <property type="entry name" value="Phosphatidic acid phosphatase type 2/haloperoxidase"/>
    <property type="match status" value="1"/>
</dbReference>
<gene>
    <name evidence="8" type="ORF">GCM10009801_65050</name>
</gene>
<keyword evidence="5" id="KW-1133">Transmembrane helix</keyword>
<organism evidence="8 9">
    <name type="scientific">Streptomyces albiaxialis</name>
    <dbReference type="NCBI Taxonomy" id="329523"/>
    <lineage>
        <taxon>Bacteria</taxon>
        <taxon>Bacillati</taxon>
        <taxon>Actinomycetota</taxon>
        <taxon>Actinomycetes</taxon>
        <taxon>Kitasatosporales</taxon>
        <taxon>Streptomycetaceae</taxon>
        <taxon>Streptomyces</taxon>
    </lineage>
</organism>
<name>A0ABN2WNF9_9ACTN</name>
<dbReference type="RefSeq" id="WP_425578328.1">
    <property type="nucleotide sequence ID" value="NZ_BAAAPE010000016.1"/>
</dbReference>